<dbReference type="GO" id="GO:0030134">
    <property type="term" value="C:COPII-coated ER to Golgi transport vesicle"/>
    <property type="evidence" value="ECO:0007669"/>
    <property type="project" value="TreeGrafter"/>
</dbReference>
<dbReference type="Pfam" id="PF03388">
    <property type="entry name" value="Lectin_leg-like"/>
    <property type="match status" value="1"/>
</dbReference>
<evidence type="ECO:0000313" key="10">
    <source>
        <dbReference type="EMBL" id="TKA30483.1"/>
    </source>
</evidence>
<keyword evidence="3 8" id="KW-0732">Signal</keyword>
<keyword evidence="2 7" id="KW-0812">Transmembrane</keyword>
<dbReference type="GO" id="GO:0005789">
    <property type="term" value="C:endoplasmic reticulum membrane"/>
    <property type="evidence" value="ECO:0007669"/>
    <property type="project" value="TreeGrafter"/>
</dbReference>
<evidence type="ECO:0000256" key="4">
    <source>
        <dbReference type="ARBA" id="ARBA00022989"/>
    </source>
</evidence>
<evidence type="ECO:0000256" key="5">
    <source>
        <dbReference type="ARBA" id="ARBA00023136"/>
    </source>
</evidence>
<feature type="region of interest" description="Disordered" evidence="6">
    <location>
        <begin position="236"/>
        <end position="278"/>
    </location>
</feature>
<dbReference type="InterPro" id="IPR005052">
    <property type="entry name" value="Lectin_leg"/>
</dbReference>
<evidence type="ECO:0000256" key="8">
    <source>
        <dbReference type="SAM" id="SignalP"/>
    </source>
</evidence>
<evidence type="ECO:0000256" key="2">
    <source>
        <dbReference type="ARBA" id="ARBA00022692"/>
    </source>
</evidence>
<name>A0A4U0U5Q1_9PEZI</name>
<evidence type="ECO:0000256" key="1">
    <source>
        <dbReference type="ARBA" id="ARBA00004479"/>
    </source>
</evidence>
<evidence type="ECO:0000313" key="11">
    <source>
        <dbReference type="Proteomes" id="UP000308549"/>
    </source>
</evidence>
<dbReference type="GO" id="GO:0006888">
    <property type="term" value="P:endoplasmic reticulum to Golgi vesicle-mediated transport"/>
    <property type="evidence" value="ECO:0007669"/>
    <property type="project" value="TreeGrafter"/>
</dbReference>
<organism evidence="10 11">
    <name type="scientific">Salinomyces thailandicus</name>
    <dbReference type="NCBI Taxonomy" id="706561"/>
    <lineage>
        <taxon>Eukaryota</taxon>
        <taxon>Fungi</taxon>
        <taxon>Dikarya</taxon>
        <taxon>Ascomycota</taxon>
        <taxon>Pezizomycotina</taxon>
        <taxon>Dothideomycetes</taxon>
        <taxon>Dothideomycetidae</taxon>
        <taxon>Mycosphaerellales</taxon>
        <taxon>Teratosphaeriaceae</taxon>
        <taxon>Salinomyces</taxon>
    </lineage>
</organism>
<keyword evidence="5 7" id="KW-0472">Membrane</keyword>
<dbReference type="GO" id="GO:0005537">
    <property type="term" value="F:D-mannose binding"/>
    <property type="evidence" value="ECO:0007669"/>
    <property type="project" value="TreeGrafter"/>
</dbReference>
<proteinExistence type="predicted"/>
<dbReference type="PANTHER" id="PTHR12223">
    <property type="entry name" value="VESICULAR MANNOSE-BINDING LECTIN"/>
    <property type="match status" value="1"/>
</dbReference>
<feature type="compositionally biased region" description="Low complexity" evidence="6">
    <location>
        <begin position="238"/>
        <end position="253"/>
    </location>
</feature>
<keyword evidence="4 7" id="KW-1133">Transmembrane helix</keyword>
<dbReference type="Gene3D" id="2.60.120.200">
    <property type="match status" value="1"/>
</dbReference>
<reference evidence="10 11" key="1">
    <citation type="submission" date="2017-03" db="EMBL/GenBank/DDBJ databases">
        <title>Genomes of endolithic fungi from Antarctica.</title>
        <authorList>
            <person name="Coleine C."/>
            <person name="Masonjones S."/>
            <person name="Stajich J.E."/>
        </authorList>
    </citation>
    <scope>NUCLEOTIDE SEQUENCE [LARGE SCALE GENOMIC DNA]</scope>
    <source>
        <strain evidence="10 11">CCFEE 6315</strain>
    </source>
</reference>
<evidence type="ECO:0000259" key="9">
    <source>
        <dbReference type="PROSITE" id="PS51328"/>
    </source>
</evidence>
<evidence type="ECO:0000256" key="6">
    <source>
        <dbReference type="SAM" id="MobiDB-lite"/>
    </source>
</evidence>
<gene>
    <name evidence="10" type="ORF">B0A50_02711</name>
</gene>
<dbReference type="SUPFAM" id="SSF49899">
    <property type="entry name" value="Concanavalin A-like lectins/glucanases"/>
    <property type="match status" value="1"/>
</dbReference>
<dbReference type="InterPro" id="IPR013320">
    <property type="entry name" value="ConA-like_dom_sf"/>
</dbReference>
<dbReference type="GO" id="GO:0005793">
    <property type="term" value="C:endoplasmic reticulum-Golgi intermediate compartment"/>
    <property type="evidence" value="ECO:0007669"/>
    <property type="project" value="TreeGrafter"/>
</dbReference>
<dbReference type="PROSITE" id="PS51328">
    <property type="entry name" value="L_LECTIN_LIKE"/>
    <property type="match status" value="1"/>
</dbReference>
<feature type="transmembrane region" description="Helical" evidence="7">
    <location>
        <begin position="412"/>
        <end position="433"/>
    </location>
</feature>
<sequence length="445" mass="49009">MQSRYMSQPLSWLLFATATSAQIIDQLSFGQSQPLSRDGRALPNWQISGENHQPQLLSDKVILTPPVPGNARGALWSENGNPNNEWVAEFEFRASGQDMGTGNLNVWFAKEKSVIGLNSVYTVENFDGLAIVIDQYGSTGGKVRGFLNDGSQNFKAQSALESLAFGHCDYSYRNLGRTSKVKIVNQNGLGVYVDDRECFKTDHISLPSNYFFGLTAATSDNPDSFEVSKFVVSGAGGSQQQAYQPPQQQAVGGDRPTPQKLDRFPGSPEALPDRSADEMTNQNEQFADLHNRLQGMTHQVANVFAEFDTLSRKMEERHNQMMGALGSIQAGSGGGQGGSAVGSIEKDLLQELKRKIDGVEKVVQQVQRDVESKDYRQHMSDLQKAVDNVKGSITDHLPHTMGELISASAPKMGMFVFIIVAVQVMLAGVYIIYKRRRNSMPKKYL</sequence>
<evidence type="ECO:0000256" key="7">
    <source>
        <dbReference type="SAM" id="Phobius"/>
    </source>
</evidence>
<dbReference type="AlphaFoldDB" id="A0A4U0U5Q1"/>
<dbReference type="Proteomes" id="UP000308549">
    <property type="component" value="Unassembled WGS sequence"/>
</dbReference>
<dbReference type="OrthoDB" id="10265193at2759"/>
<feature type="chain" id="PRO_5020653910" description="L-type lectin-like domain-containing protein" evidence="8">
    <location>
        <begin position="22"/>
        <end position="445"/>
    </location>
</feature>
<dbReference type="PANTHER" id="PTHR12223:SF28">
    <property type="entry name" value="LECTIN, MANNOSE BINDING 1 LIKE"/>
    <property type="match status" value="1"/>
</dbReference>
<protein>
    <recommendedName>
        <fullName evidence="9">L-type lectin-like domain-containing protein</fullName>
    </recommendedName>
</protein>
<evidence type="ECO:0000256" key="3">
    <source>
        <dbReference type="ARBA" id="ARBA00022729"/>
    </source>
</evidence>
<keyword evidence="11" id="KW-1185">Reference proteome</keyword>
<accession>A0A4U0U5Q1</accession>
<dbReference type="InterPro" id="IPR051136">
    <property type="entry name" value="Intracellular_Lectin-GPT"/>
</dbReference>
<comment type="caution">
    <text evidence="10">The sequence shown here is derived from an EMBL/GenBank/DDBJ whole genome shotgun (WGS) entry which is preliminary data.</text>
</comment>
<dbReference type="EMBL" id="NAJL01000011">
    <property type="protein sequence ID" value="TKA30483.1"/>
    <property type="molecule type" value="Genomic_DNA"/>
</dbReference>
<feature type="signal peptide" evidence="8">
    <location>
        <begin position="1"/>
        <end position="21"/>
    </location>
</feature>
<feature type="domain" description="L-type lectin-like" evidence="9">
    <location>
        <begin position="23"/>
        <end position="235"/>
    </location>
</feature>
<dbReference type="GO" id="GO:0000139">
    <property type="term" value="C:Golgi membrane"/>
    <property type="evidence" value="ECO:0007669"/>
    <property type="project" value="TreeGrafter"/>
</dbReference>
<comment type="subcellular location">
    <subcellularLocation>
        <location evidence="1">Membrane</location>
        <topology evidence="1">Single-pass type I membrane protein</topology>
    </subcellularLocation>
</comment>